<dbReference type="GO" id="GO:0042742">
    <property type="term" value="P:defense response to bacterium"/>
    <property type="evidence" value="ECO:0007669"/>
    <property type="project" value="UniProtKB-ARBA"/>
</dbReference>
<dbReference type="PaxDb" id="4565-Traes_7AL_4916AD518.1"/>
<evidence type="ECO:0000259" key="6">
    <source>
        <dbReference type="Pfam" id="PF23598"/>
    </source>
</evidence>
<dbReference type="Gramene" id="TraesCLE_scaffold_005816_01G000500.1">
    <property type="protein sequence ID" value="TraesCLE_scaffold_005816_01G000500.1"/>
    <property type="gene ID" value="TraesCLE_scaffold_005816_01G000500"/>
</dbReference>
<evidence type="ECO:0000256" key="1">
    <source>
        <dbReference type="ARBA" id="ARBA00022737"/>
    </source>
</evidence>
<dbReference type="PRINTS" id="PR00364">
    <property type="entry name" value="DISEASERSIST"/>
</dbReference>
<dbReference type="AlphaFoldDB" id="A0A3B6RT48"/>
<dbReference type="Gramene" id="TraesLAC7A03G03987110.1">
    <property type="protein sequence ID" value="TraesLAC7A03G03987110.1"/>
    <property type="gene ID" value="TraesLAC7A03G03987110"/>
</dbReference>
<dbReference type="PROSITE" id="PS51450">
    <property type="entry name" value="LRR"/>
    <property type="match status" value="1"/>
</dbReference>
<dbReference type="InterPro" id="IPR027417">
    <property type="entry name" value="P-loop_NTPase"/>
</dbReference>
<dbReference type="Pfam" id="PF23598">
    <property type="entry name" value="LRR_14"/>
    <property type="match status" value="1"/>
</dbReference>
<evidence type="ECO:0000259" key="4">
    <source>
        <dbReference type="Pfam" id="PF00931"/>
    </source>
</evidence>
<protein>
    <submittedName>
        <fullName evidence="7">Uncharacterized protein</fullName>
    </submittedName>
</protein>
<dbReference type="SUPFAM" id="SSF52058">
    <property type="entry name" value="L domain-like"/>
    <property type="match status" value="1"/>
</dbReference>
<dbReference type="Gramene" id="TraesWEE_scaffold_004771_01G000400.1">
    <property type="protein sequence ID" value="TraesWEE_scaffold_004771_01G000400.1"/>
    <property type="gene ID" value="TraesWEE_scaffold_004771_01G000400"/>
</dbReference>
<dbReference type="SUPFAM" id="SSF52540">
    <property type="entry name" value="P-loop containing nucleoside triphosphate hydrolases"/>
    <property type="match status" value="1"/>
</dbReference>
<dbReference type="Pfam" id="PF23559">
    <property type="entry name" value="WHD_DRP"/>
    <property type="match status" value="1"/>
</dbReference>
<dbReference type="Gramene" id="TraesCS7A03G1347100.1">
    <property type="protein sequence ID" value="TraesCS7A03G1347100.1.CDS"/>
    <property type="gene ID" value="TraesCS7A03G1347100"/>
</dbReference>
<dbReference type="PANTHER" id="PTHR23155">
    <property type="entry name" value="DISEASE RESISTANCE PROTEIN RP"/>
    <property type="match status" value="1"/>
</dbReference>
<sequence length="869" mass="99437">MEGLDEVAKDWKDSTRDLSYDMEECIDRYMLRLGNGEVKPKFVKKTMRRIKTIFERHGIGSQIKELKDRVEEESKRRQTLNLDKYAENRPVAIDPRLAAFHRAAKDLVGMDGRRDEVISLLTEQSVKLKVVYIVGGGGLGKTTLAMEAFGMIGGQFGCKAHVSVSRTPDLKKLLKDVLSQIDQDGFSRCEGWEDHQLIRQIHRALAGKRYFLVIDDVWKEGDWNSVKAAFPDNNKRSRIIVTTRNDNLAKSGCFGDSRHHRYQMLPLSDVHSRTLFLQRISLQSNPHAQRLQEILDGILRKCGGLPLAIITISSLLANKPQNTDEWERLQASIGTGLSYQTDGTGKGMRDILLLSYWDLPHHLKTCLLYLCIYPEDWHISCEELKWKWIAEGFIAREQGNLYLEAESCLHELVNRSLIQLVNSNVDDDGLKKYCQVHDMVLDLIISLSDGENFATILNSVRNSLPSGKTRRLSLQSSGLDLKKAIHDMTRSKLHVRSLHVFVEAKEILPLVDFQSLRVFDTCVGHWSWKKEHISNIGSFYQLRYLRIQGRNIEELPKDIGKLQNLETLDLRGTYIRKLPPTIALLTKLMCLFIEHNYDVEFSADMFGCMPALEEVSDIGRVDNPEKFLAELAHRKKLRKISMNYLWIGNGDQDNVRGYRERLASSLNELCNKHNLRYLHSHGHMAEYLFSGPHTFERLQHLKLDVYYMEKLPRGMASLTNILKLEMRVTLFDEEGRNILMGMPYLTYLQLDVMRSAPDVMNVSSEGFNLLEVFDYEVRFGAIQFAAGAMPALRRLHLSCSANCLRNADIDMGIEHLSSLAHLELKTDCIGESRHSVEALEDSVRKAVALHPNLHTLQLHVSRSFESHLS</sequence>
<evidence type="ECO:0000313" key="7">
    <source>
        <dbReference type="EnsemblPlants" id="TraesCS7A02G553600.1"/>
    </source>
</evidence>
<dbReference type="Gene3D" id="3.80.10.10">
    <property type="entry name" value="Ribonuclease Inhibitor"/>
    <property type="match status" value="1"/>
</dbReference>
<dbReference type="Proteomes" id="UP000019116">
    <property type="component" value="Chromosome 7A"/>
</dbReference>
<dbReference type="Gene3D" id="1.20.5.4130">
    <property type="match status" value="1"/>
</dbReference>
<dbReference type="FunFam" id="3.40.50.300:FF:001091">
    <property type="entry name" value="Probable disease resistance protein At1g61300"/>
    <property type="match status" value="1"/>
</dbReference>
<dbReference type="GO" id="GO:0009626">
    <property type="term" value="P:plant-type hypersensitive response"/>
    <property type="evidence" value="ECO:0007669"/>
    <property type="project" value="UniProtKB-ARBA"/>
</dbReference>
<evidence type="ECO:0000256" key="2">
    <source>
        <dbReference type="ARBA" id="ARBA00022741"/>
    </source>
</evidence>
<dbReference type="Gramene" id="TraesNOR7A03G04077150.1">
    <property type="protein sequence ID" value="TraesNOR7A03G04077150.1"/>
    <property type="gene ID" value="TraesNOR7A03G04077150"/>
</dbReference>
<evidence type="ECO:0000313" key="8">
    <source>
        <dbReference type="Proteomes" id="UP000019116"/>
    </source>
</evidence>
<organism evidence="7">
    <name type="scientific">Triticum aestivum</name>
    <name type="common">Wheat</name>
    <dbReference type="NCBI Taxonomy" id="4565"/>
    <lineage>
        <taxon>Eukaryota</taxon>
        <taxon>Viridiplantae</taxon>
        <taxon>Streptophyta</taxon>
        <taxon>Embryophyta</taxon>
        <taxon>Tracheophyta</taxon>
        <taxon>Spermatophyta</taxon>
        <taxon>Magnoliopsida</taxon>
        <taxon>Liliopsida</taxon>
        <taxon>Poales</taxon>
        <taxon>Poaceae</taxon>
        <taxon>BOP clade</taxon>
        <taxon>Pooideae</taxon>
        <taxon>Triticodae</taxon>
        <taxon>Triticeae</taxon>
        <taxon>Triticinae</taxon>
        <taxon>Triticum</taxon>
    </lineage>
</organism>
<dbReference type="Gramene" id="TraesLDM7A03G04037050.1">
    <property type="protein sequence ID" value="TraesLDM7A03G04037050.1"/>
    <property type="gene ID" value="TraesLDM7A03G04037050"/>
</dbReference>
<feature type="domain" description="Disease resistance protein winged helix" evidence="5">
    <location>
        <begin position="372"/>
        <end position="444"/>
    </location>
</feature>
<dbReference type="InterPro" id="IPR042197">
    <property type="entry name" value="Apaf_helical"/>
</dbReference>
<dbReference type="CDD" id="cd14798">
    <property type="entry name" value="RX-CC_like"/>
    <property type="match status" value="1"/>
</dbReference>
<dbReference type="InterPro" id="IPR001611">
    <property type="entry name" value="Leu-rich_rpt"/>
</dbReference>
<dbReference type="Gramene" id="TraesROB_scaffold_036732_01G000100.1">
    <property type="protein sequence ID" value="TraesROB_scaffold_036732_01G000100.1"/>
    <property type="gene ID" value="TraesROB_scaffold_036732_01G000100"/>
</dbReference>
<dbReference type="Gramene" id="TraesARI7A03G04008280.1">
    <property type="protein sequence ID" value="TraesARI7A03G04008280.1"/>
    <property type="gene ID" value="TraesARI7A03G04008280"/>
</dbReference>
<dbReference type="InterPro" id="IPR036388">
    <property type="entry name" value="WH-like_DNA-bd_sf"/>
</dbReference>
<dbReference type="FunFam" id="1.10.10.10:FF:000322">
    <property type="entry name" value="Probable disease resistance protein At1g63360"/>
    <property type="match status" value="1"/>
</dbReference>
<dbReference type="GO" id="GO:0043531">
    <property type="term" value="F:ADP binding"/>
    <property type="evidence" value="ECO:0007669"/>
    <property type="project" value="InterPro"/>
</dbReference>
<keyword evidence="3" id="KW-0611">Plant defense</keyword>
<reference evidence="7" key="1">
    <citation type="submission" date="2018-08" db="EMBL/GenBank/DDBJ databases">
        <authorList>
            <person name="Rossello M."/>
        </authorList>
    </citation>
    <scope>NUCLEOTIDE SEQUENCE [LARGE SCALE GENOMIC DNA]</scope>
    <source>
        <strain evidence="7">cv. Chinese Spring</strain>
    </source>
</reference>
<keyword evidence="2" id="KW-0547">Nucleotide-binding</keyword>
<dbReference type="Gramene" id="TraesCS7A02G553600.1">
    <property type="protein sequence ID" value="TraesCS7A02G553600.1"/>
    <property type="gene ID" value="TraesCS7A02G553600"/>
</dbReference>
<dbReference type="OMA" id="QICTSEC"/>
<dbReference type="GO" id="GO:0002758">
    <property type="term" value="P:innate immune response-activating signaling pathway"/>
    <property type="evidence" value="ECO:0007669"/>
    <property type="project" value="UniProtKB-ARBA"/>
</dbReference>
<dbReference type="InterPro" id="IPR032675">
    <property type="entry name" value="LRR_dom_sf"/>
</dbReference>
<keyword evidence="8" id="KW-1185">Reference proteome</keyword>
<accession>A0A3B6RT48</accession>
<dbReference type="Gramene" id="TraesJUL7A03G04070800.1">
    <property type="protein sequence ID" value="TraesJUL7A03G04070800.1"/>
    <property type="gene ID" value="TraesJUL7A03G04070800"/>
</dbReference>
<dbReference type="Gramene" id="TraesSTA7A03G04028700.1">
    <property type="protein sequence ID" value="TraesSTA7A03G04028700.1"/>
    <property type="gene ID" value="TraesSTA7A03G04028700"/>
</dbReference>
<feature type="domain" description="NB-ARC" evidence="4">
    <location>
        <begin position="115"/>
        <end position="265"/>
    </location>
</feature>
<dbReference type="Gramene" id="TraesSYM7A03G03986160.1">
    <property type="protein sequence ID" value="TraesSYM7A03G03986160.1"/>
    <property type="gene ID" value="TraesSYM7A03G03986160"/>
</dbReference>
<name>A0A3B6RT48_WHEAT</name>
<dbReference type="Pfam" id="PF00931">
    <property type="entry name" value="NB-ARC"/>
    <property type="match status" value="1"/>
</dbReference>
<dbReference type="InterPro" id="IPR002182">
    <property type="entry name" value="NB-ARC"/>
</dbReference>
<proteinExistence type="predicted"/>
<dbReference type="InterPro" id="IPR044974">
    <property type="entry name" value="Disease_R_plants"/>
</dbReference>
<keyword evidence="1" id="KW-0677">Repeat</keyword>
<dbReference type="InterPro" id="IPR038005">
    <property type="entry name" value="RX-like_CC"/>
</dbReference>
<evidence type="ECO:0000259" key="5">
    <source>
        <dbReference type="Pfam" id="PF23559"/>
    </source>
</evidence>
<dbReference type="InterPro" id="IPR058922">
    <property type="entry name" value="WHD_DRP"/>
</dbReference>
<dbReference type="STRING" id="4565.A0A3B6RT48"/>
<evidence type="ECO:0000256" key="3">
    <source>
        <dbReference type="ARBA" id="ARBA00022821"/>
    </source>
</evidence>
<dbReference type="Gene3D" id="1.10.10.10">
    <property type="entry name" value="Winged helix-like DNA-binding domain superfamily/Winged helix DNA-binding domain"/>
    <property type="match status" value="1"/>
</dbReference>
<reference evidence="7" key="2">
    <citation type="submission" date="2018-10" db="UniProtKB">
        <authorList>
            <consortium name="EnsemblPlants"/>
        </authorList>
    </citation>
    <scope>IDENTIFICATION</scope>
</reference>
<dbReference type="InterPro" id="IPR055414">
    <property type="entry name" value="LRR_R13L4/SHOC2-like"/>
</dbReference>
<dbReference type="SMR" id="A0A3B6RT48"/>
<dbReference type="Gene3D" id="1.10.8.430">
    <property type="entry name" value="Helical domain of apoptotic protease-activating factors"/>
    <property type="match status" value="1"/>
</dbReference>
<dbReference type="EnsemblPlants" id="TraesCS7A02G553600.1">
    <property type="protein sequence ID" value="TraesCS7A02G553600.1"/>
    <property type="gene ID" value="TraesCS7A02G553600"/>
</dbReference>
<dbReference type="Gramene" id="TraesJAG7A03G04015680.1">
    <property type="protein sequence ID" value="TraesJAG7A03G04015680.1"/>
    <property type="gene ID" value="TraesJAG7A03G04015680"/>
</dbReference>
<dbReference type="Gene3D" id="3.40.50.300">
    <property type="entry name" value="P-loop containing nucleotide triphosphate hydrolases"/>
    <property type="match status" value="1"/>
</dbReference>
<dbReference type="Gramene" id="TraesCAD_scaffold_005958_01G000400.1">
    <property type="protein sequence ID" value="TraesCAD_scaffold_005958_01G000400.1"/>
    <property type="gene ID" value="TraesCAD_scaffold_005958_01G000400"/>
</dbReference>
<feature type="domain" description="Disease resistance R13L4/SHOC-2-like LRR" evidence="6">
    <location>
        <begin position="494"/>
        <end position="855"/>
    </location>
</feature>
<dbReference type="OrthoDB" id="1060944at2759"/>
<dbReference type="PANTHER" id="PTHR23155:SF1228">
    <property type="entry name" value="NB-ARC DOMAIN CONTAINING PROTEIN, EXPRESSED"/>
    <property type="match status" value="1"/>
</dbReference>
<dbReference type="Gramene" id="TraesKAR7A01G0468380.1">
    <property type="protein sequence ID" value="cds.TraesKAR7A01G0468380.1"/>
    <property type="gene ID" value="TraesKAR7A01G0468380"/>
</dbReference>